<dbReference type="GO" id="GO:0003677">
    <property type="term" value="F:DNA binding"/>
    <property type="evidence" value="ECO:0007669"/>
    <property type="project" value="UniProtKB-KW"/>
</dbReference>
<sequence length="171" mass="19275">MLSWLQIQTIRNRLLNDPYYRLQSLEEIAVAVSLGIQIDVNQATVDDWLRLPGLSIHQARSLVQLSHAGVQFYCIEDIAAALSVPVQRLAPLTPILKFCYYDAETSPLLRLNPNTATVEDLIQIPTMDLALAQAVVENRQMAGAYRNLVDFQKRLSLPGQIIAQLMHYLSF</sequence>
<dbReference type="Proteomes" id="UP000031532">
    <property type="component" value="Unassembled WGS sequence"/>
</dbReference>
<dbReference type="OrthoDB" id="510410at2"/>
<evidence type="ECO:0000313" key="1">
    <source>
        <dbReference type="EMBL" id="NHC34437.1"/>
    </source>
</evidence>
<reference evidence="1 2" key="1">
    <citation type="journal article" date="2015" name="Genome Announc.">
        <title>Draft Genome Sequence of the Terrestrial Cyanobacterium Scytonema millei VB511283, Isolated from Eastern India.</title>
        <authorList>
            <person name="Sen D."/>
            <person name="Chandrababunaidu M.M."/>
            <person name="Singh D."/>
            <person name="Sanghi N."/>
            <person name="Ghorai A."/>
            <person name="Mishra G.P."/>
            <person name="Madduluri M."/>
            <person name="Adhikary S.P."/>
            <person name="Tripathy S."/>
        </authorList>
    </citation>
    <scope>NUCLEOTIDE SEQUENCE [LARGE SCALE GENOMIC DNA]</scope>
    <source>
        <strain evidence="1 2">VB511283</strain>
    </source>
</reference>
<keyword evidence="2" id="KW-1185">Reference proteome</keyword>
<proteinExistence type="predicted"/>
<dbReference type="SUPFAM" id="SSF81585">
    <property type="entry name" value="PsbU/PolX domain-like"/>
    <property type="match status" value="1"/>
</dbReference>
<accession>A0A9X5E5L8</accession>
<dbReference type="AlphaFoldDB" id="A0A9X5E5L8"/>
<dbReference type="GO" id="GO:0015627">
    <property type="term" value="C:type II protein secretion system complex"/>
    <property type="evidence" value="ECO:0007669"/>
    <property type="project" value="TreeGrafter"/>
</dbReference>
<evidence type="ECO:0000313" key="2">
    <source>
        <dbReference type="Proteomes" id="UP000031532"/>
    </source>
</evidence>
<dbReference type="Pfam" id="PF12836">
    <property type="entry name" value="HHH_3"/>
    <property type="match status" value="1"/>
</dbReference>
<comment type="caution">
    <text evidence="1">The sequence shown here is derived from an EMBL/GenBank/DDBJ whole genome shotgun (WGS) entry which is preliminary data.</text>
</comment>
<dbReference type="InterPro" id="IPR010994">
    <property type="entry name" value="RuvA_2-like"/>
</dbReference>
<protein>
    <submittedName>
        <fullName evidence="1">ComEA family DNA-binding protein</fullName>
    </submittedName>
</protein>
<dbReference type="SUPFAM" id="SSF47781">
    <property type="entry name" value="RuvA domain 2-like"/>
    <property type="match status" value="1"/>
</dbReference>
<dbReference type="GO" id="GO:0015628">
    <property type="term" value="P:protein secretion by the type II secretion system"/>
    <property type="evidence" value="ECO:0007669"/>
    <property type="project" value="TreeGrafter"/>
</dbReference>
<dbReference type="EMBL" id="JTJC03000001">
    <property type="protein sequence ID" value="NHC34437.1"/>
    <property type="molecule type" value="Genomic_DNA"/>
</dbReference>
<dbReference type="PANTHER" id="PTHR21180:SF32">
    <property type="entry name" value="ENDONUCLEASE_EXONUCLEASE_PHOSPHATASE FAMILY DOMAIN-CONTAINING PROTEIN 1"/>
    <property type="match status" value="1"/>
</dbReference>
<dbReference type="InterPro" id="IPR051675">
    <property type="entry name" value="Endo/Exo/Phosphatase_dom_1"/>
</dbReference>
<gene>
    <name evidence="1" type="ORF">QH73_0007155</name>
</gene>
<dbReference type="Gene3D" id="1.10.150.320">
    <property type="entry name" value="Photosystem II 12 kDa extrinsic protein"/>
    <property type="match status" value="1"/>
</dbReference>
<organism evidence="1 2">
    <name type="scientific">Scytonema millei VB511283</name>
    <dbReference type="NCBI Taxonomy" id="1245923"/>
    <lineage>
        <taxon>Bacteria</taxon>
        <taxon>Bacillati</taxon>
        <taxon>Cyanobacteriota</taxon>
        <taxon>Cyanophyceae</taxon>
        <taxon>Nostocales</taxon>
        <taxon>Scytonemataceae</taxon>
        <taxon>Scytonema</taxon>
    </lineage>
</organism>
<dbReference type="RefSeq" id="WP_039715767.1">
    <property type="nucleotide sequence ID" value="NZ_JTJC03000001.1"/>
</dbReference>
<name>A0A9X5E5L8_9CYAN</name>
<dbReference type="PANTHER" id="PTHR21180">
    <property type="entry name" value="ENDONUCLEASE/EXONUCLEASE/PHOSPHATASE FAMILY DOMAIN-CONTAINING PROTEIN 1"/>
    <property type="match status" value="1"/>
</dbReference>
<keyword evidence="1" id="KW-0238">DNA-binding</keyword>